<accession>A0ABQ0C5P2</accession>
<dbReference type="RefSeq" id="WP_420903895.1">
    <property type="nucleotide sequence ID" value="NZ_BAAFGK010000002.1"/>
</dbReference>
<reference evidence="1 2" key="1">
    <citation type="submission" date="2024-09" db="EMBL/GenBank/DDBJ databases">
        <title>Draft genome sequence of Candidatus Magnetaquicoccaceae bacterium FCR-1.</title>
        <authorList>
            <person name="Shimoshige H."/>
            <person name="Shimamura S."/>
            <person name="Taoka A."/>
            <person name="Kobayashi H."/>
            <person name="Maekawa T."/>
        </authorList>
    </citation>
    <scope>NUCLEOTIDE SEQUENCE [LARGE SCALE GENOMIC DNA]</scope>
    <source>
        <strain evidence="1 2">FCR-1</strain>
    </source>
</reference>
<dbReference type="Proteomes" id="UP001628193">
    <property type="component" value="Unassembled WGS sequence"/>
</dbReference>
<evidence type="ECO:0000313" key="1">
    <source>
        <dbReference type="EMBL" id="GAB0056177.1"/>
    </source>
</evidence>
<keyword evidence="2" id="KW-1185">Reference proteome</keyword>
<name>A0ABQ0C5P2_9PROT</name>
<protein>
    <recommendedName>
        <fullName evidence="3">Secreted protein</fullName>
    </recommendedName>
</protein>
<evidence type="ECO:0000313" key="2">
    <source>
        <dbReference type="Proteomes" id="UP001628193"/>
    </source>
</evidence>
<comment type="caution">
    <text evidence="1">The sequence shown here is derived from an EMBL/GenBank/DDBJ whole genome shotgun (WGS) entry which is preliminary data.</text>
</comment>
<evidence type="ECO:0008006" key="3">
    <source>
        <dbReference type="Google" id="ProtNLM"/>
    </source>
</evidence>
<sequence>MAISPTFLRHPLVMFALGAATGVLAYKYRKEIAGAVSRASDAGRDFMLHQKESLNDLLEEAREAEATGNTAATPRHDS</sequence>
<proteinExistence type="predicted"/>
<organism evidence="1 2">
    <name type="scientific">Candidatus Magnetaquiglobus chichijimensis</name>
    <dbReference type="NCBI Taxonomy" id="3141448"/>
    <lineage>
        <taxon>Bacteria</taxon>
        <taxon>Pseudomonadati</taxon>
        <taxon>Pseudomonadota</taxon>
        <taxon>Magnetococcia</taxon>
        <taxon>Magnetococcales</taxon>
        <taxon>Candidatus Magnetaquicoccaceae</taxon>
        <taxon>Candidatus Magnetaquiglobus</taxon>
    </lineage>
</organism>
<dbReference type="EMBL" id="BAAFGK010000002">
    <property type="protein sequence ID" value="GAB0056177.1"/>
    <property type="molecule type" value="Genomic_DNA"/>
</dbReference>
<gene>
    <name evidence="1" type="ORF">SIID45300_00482</name>
</gene>